<dbReference type="NCBIfam" id="NF008348">
    <property type="entry name" value="PRK11131.1"/>
    <property type="match status" value="1"/>
</dbReference>
<sequence>MTQDRERLRRRVRALRRRATAGEPVARGLEGVWQHLYASQAIRERRRAAVPAVFRYPPELPVSLRRAEIAAAISAHQVVVLCGETGSGKSTQLPKLCLELGRGLAGRIGHTQPRRIAARSLSARIAQELGVTRGGLVGDKIRFHDRVRPETAIKLMTDGILLAEIQRDRLLSEYDTLIIDEAHERSLNIDFLLGYLKGLLPRRPDLKLIVTSATIDPARFVTHFATPGVAPVPVLEISGRTYPVEVHYRPPAEESVGERDEAMQQAISEAVEELSRSGRGDVLVFLSGEREIRETAETLRKHHPPATEILPLYARQGPREQARIFQAHGTRRVVLATNVAETSLTVPGIHHVIDPGFARISRYSHRRGVQRLPVERVSQASAEQRKGRCGRIAPGVCIRLYSEDNFAARRPYTEPEIQRTNLAAVILRMKMLGFGAIDRFPFIDPPDPRLVRDGERTLEELGAIDDQGDLTELGRRLARLPVDPRIARMLLAAIDQQCLAEMLIIAAALSVQDPRERPHEQRSGADQIHATFAHPDSDFLTFLNLWRFLEGERKVLSRNQFRLRCQRHFLSHTRVQEWHDVHSQLREQLLEMGFKENVSAGTEEQIHRALLSGLLSHLGALEGHHEYLGARNTRFRIHPSSVLFKSSPKWILVAERVETTRAYGRIAARVQPAWIEMAGRHLLQRSYFEPHWQAKSGQVAAYEKVTLFGLTLVAKRRVNFGPLRPAEAREIFIRFALVEGDFKTRAPFWRHNQELIASVRALEAKARRRDLLVDDEVLFAFYAERIPSGIYSAPQFEQWLRKITRTQPKILHLRREDLMRHAADEITAERFPDRIAIGATPLPLEYRFTPGETADGLTLVVPLPLINQVTAARLDWGIPGLLEARITALLRGLPKRVRTALVPIPETAARLALLLTPAWAAGRAPLDRPLSQVLSELVWEHLKVRIAEDDWDPTSVPPHLRMKVRLVDESGRVLAVDEDPDRLRQRFGALGLERFAHLPDPWSERTGLVRWDFGDLPEQIELTRAGIQLRGFPAVVDEGRSVGIRVLDAEDTALRAHRAGVRRLFALALDAQARVLRQTLPDLARLRLQYAKAPTTTRWPVLAPAPAGDTRLASLDLLDELTALMLDRTFLNTGPVIRRQAEFTARLQACRGQLQQQAREVAHLAETILDAYHQLRGRLASSSQMTWQPSVQDVREQLDSLVFRGFFQEIPAVHLTQYPRYLTAALLRLEKLTHAAGRDRQQMASMADLLTRWRERAAASRAAGRNDPRLDEVRWLLEELRVSLFAQSLGTAVPISVKRIETRWRELGL</sequence>
<evidence type="ECO:0000256" key="4">
    <source>
        <dbReference type="ARBA" id="ARBA00022840"/>
    </source>
</evidence>
<dbReference type="InterPro" id="IPR001650">
    <property type="entry name" value="Helicase_C-like"/>
</dbReference>
<accession>A0A9X0WGR2</accession>
<dbReference type="PANTHER" id="PTHR18934:SF99">
    <property type="entry name" value="ATP-DEPENDENT RNA HELICASE DHX37-RELATED"/>
    <property type="match status" value="1"/>
</dbReference>
<dbReference type="InterPro" id="IPR003593">
    <property type="entry name" value="AAA+_ATPase"/>
</dbReference>
<organism evidence="7 8">
    <name type="scientific">Thiocapsa imhoffii</name>
    <dbReference type="NCBI Taxonomy" id="382777"/>
    <lineage>
        <taxon>Bacteria</taxon>
        <taxon>Pseudomonadati</taxon>
        <taxon>Pseudomonadota</taxon>
        <taxon>Gammaproteobacteria</taxon>
        <taxon>Chromatiales</taxon>
        <taxon>Chromatiaceae</taxon>
        <taxon>Thiocapsa</taxon>
    </lineage>
</organism>
<reference evidence="7 8" key="1">
    <citation type="journal article" date="2020" name="Microorganisms">
        <title>Osmotic Adaptation and Compatible Solute Biosynthesis of Phototrophic Bacteria as Revealed from Genome Analyses.</title>
        <authorList>
            <person name="Imhoff J.F."/>
            <person name="Rahn T."/>
            <person name="Kunzel S."/>
            <person name="Keller A."/>
            <person name="Neulinger S.C."/>
        </authorList>
    </citation>
    <scope>NUCLEOTIDE SEQUENCE [LARGE SCALE GENOMIC DNA]</scope>
    <source>
        <strain evidence="7 8">DSM 21303</strain>
    </source>
</reference>
<dbReference type="Gene3D" id="1.20.120.1080">
    <property type="match status" value="1"/>
</dbReference>
<dbReference type="Pfam" id="PF00270">
    <property type="entry name" value="DEAD"/>
    <property type="match status" value="1"/>
</dbReference>
<dbReference type="InterPro" id="IPR011709">
    <property type="entry name" value="DEAD-box_helicase_OB_fold"/>
</dbReference>
<keyword evidence="2" id="KW-0378">Hydrolase</keyword>
<dbReference type="GO" id="GO:0016787">
    <property type="term" value="F:hydrolase activity"/>
    <property type="evidence" value="ECO:0007669"/>
    <property type="project" value="UniProtKB-KW"/>
</dbReference>
<comment type="caution">
    <text evidence="7">The sequence shown here is derived from an EMBL/GenBank/DDBJ whole genome shotgun (WGS) entry which is preliminary data.</text>
</comment>
<feature type="domain" description="Helicase C-terminal" evidence="6">
    <location>
        <begin position="262"/>
        <end position="433"/>
    </location>
</feature>
<dbReference type="InterPro" id="IPR027417">
    <property type="entry name" value="P-loop_NTPase"/>
</dbReference>
<dbReference type="Pfam" id="PF00271">
    <property type="entry name" value="Helicase_C"/>
    <property type="match status" value="1"/>
</dbReference>
<dbReference type="Proteomes" id="UP001138802">
    <property type="component" value="Unassembled WGS sequence"/>
</dbReference>
<dbReference type="PROSITE" id="PS51192">
    <property type="entry name" value="HELICASE_ATP_BIND_1"/>
    <property type="match status" value="1"/>
</dbReference>
<dbReference type="PANTHER" id="PTHR18934">
    <property type="entry name" value="ATP-DEPENDENT RNA HELICASE"/>
    <property type="match status" value="1"/>
</dbReference>
<evidence type="ECO:0000256" key="1">
    <source>
        <dbReference type="ARBA" id="ARBA00022741"/>
    </source>
</evidence>
<dbReference type="SMART" id="SM00847">
    <property type="entry name" value="HA2"/>
    <property type="match status" value="1"/>
</dbReference>
<dbReference type="InterPro" id="IPR011545">
    <property type="entry name" value="DEAD/DEAH_box_helicase_dom"/>
</dbReference>
<feature type="domain" description="Helicase ATP-binding" evidence="5">
    <location>
        <begin position="70"/>
        <end position="233"/>
    </location>
</feature>
<dbReference type="PROSITE" id="PS51194">
    <property type="entry name" value="HELICASE_CTER"/>
    <property type="match status" value="1"/>
</dbReference>
<dbReference type="CDD" id="cd18791">
    <property type="entry name" value="SF2_C_RHA"/>
    <property type="match status" value="1"/>
</dbReference>
<dbReference type="Gene3D" id="3.40.50.300">
    <property type="entry name" value="P-loop containing nucleotide triphosphate hydrolases"/>
    <property type="match status" value="2"/>
</dbReference>
<dbReference type="SMART" id="SM00382">
    <property type="entry name" value="AAA"/>
    <property type="match status" value="1"/>
</dbReference>
<dbReference type="Pfam" id="PF07717">
    <property type="entry name" value="OB_NTP_bind"/>
    <property type="match status" value="1"/>
</dbReference>
<dbReference type="GO" id="GO:0003724">
    <property type="term" value="F:RNA helicase activity"/>
    <property type="evidence" value="ECO:0007669"/>
    <property type="project" value="InterPro"/>
</dbReference>
<dbReference type="InterPro" id="IPR048333">
    <property type="entry name" value="HA2_WH"/>
</dbReference>
<dbReference type="GO" id="GO:0005524">
    <property type="term" value="F:ATP binding"/>
    <property type="evidence" value="ECO:0007669"/>
    <property type="project" value="UniProtKB-KW"/>
</dbReference>
<dbReference type="InterPro" id="IPR010222">
    <property type="entry name" value="RNA_helicase_HrpA"/>
</dbReference>
<dbReference type="NCBIfam" id="TIGR01967">
    <property type="entry name" value="DEAH_box_HrpA"/>
    <property type="match status" value="1"/>
</dbReference>
<evidence type="ECO:0000259" key="6">
    <source>
        <dbReference type="PROSITE" id="PS51194"/>
    </source>
</evidence>
<gene>
    <name evidence="7" type="primary">hrpA</name>
    <name evidence="7" type="ORF">CKO25_04825</name>
</gene>
<keyword evidence="1" id="KW-0547">Nucleotide-binding</keyword>
<dbReference type="EMBL" id="NRSD01000003">
    <property type="protein sequence ID" value="MBK1643989.1"/>
    <property type="molecule type" value="Genomic_DNA"/>
</dbReference>
<evidence type="ECO:0000256" key="2">
    <source>
        <dbReference type="ARBA" id="ARBA00022801"/>
    </source>
</evidence>
<protein>
    <submittedName>
        <fullName evidence="7">ATP-dependent RNA helicase HrpA</fullName>
    </submittedName>
</protein>
<proteinExistence type="predicted"/>
<dbReference type="InterPro" id="IPR007502">
    <property type="entry name" value="Helicase-assoc_dom"/>
</dbReference>
<dbReference type="InterPro" id="IPR014001">
    <property type="entry name" value="Helicase_ATP-bd"/>
</dbReference>
<keyword evidence="3 7" id="KW-0347">Helicase</keyword>
<evidence type="ECO:0000313" key="7">
    <source>
        <dbReference type="EMBL" id="MBK1643989.1"/>
    </source>
</evidence>
<dbReference type="FunFam" id="1.20.120.1080:FF:000005">
    <property type="entry name" value="ATP-dependent helicase HrpA"/>
    <property type="match status" value="1"/>
</dbReference>
<evidence type="ECO:0000259" key="5">
    <source>
        <dbReference type="PROSITE" id="PS51192"/>
    </source>
</evidence>
<dbReference type="InterPro" id="IPR024590">
    <property type="entry name" value="HrpA_C"/>
</dbReference>
<dbReference type="SMART" id="SM00490">
    <property type="entry name" value="HELICc"/>
    <property type="match status" value="1"/>
</dbReference>
<dbReference type="SMART" id="SM00487">
    <property type="entry name" value="DEXDc"/>
    <property type="match status" value="1"/>
</dbReference>
<keyword evidence="4" id="KW-0067">ATP-binding</keyword>
<dbReference type="Pfam" id="PF21010">
    <property type="entry name" value="HA2_C"/>
    <property type="match status" value="1"/>
</dbReference>
<evidence type="ECO:0000256" key="3">
    <source>
        <dbReference type="ARBA" id="ARBA00022806"/>
    </source>
</evidence>
<dbReference type="Pfam" id="PF04408">
    <property type="entry name" value="WHD_HA2"/>
    <property type="match status" value="1"/>
</dbReference>
<keyword evidence="8" id="KW-1185">Reference proteome</keyword>
<name>A0A9X0WGR2_9GAMM</name>
<evidence type="ECO:0000313" key="8">
    <source>
        <dbReference type="Proteomes" id="UP001138802"/>
    </source>
</evidence>
<dbReference type="GO" id="GO:0003723">
    <property type="term" value="F:RNA binding"/>
    <property type="evidence" value="ECO:0007669"/>
    <property type="project" value="TreeGrafter"/>
</dbReference>
<dbReference type="Pfam" id="PF11898">
    <property type="entry name" value="DUF3418"/>
    <property type="match status" value="1"/>
</dbReference>
<dbReference type="SUPFAM" id="SSF52540">
    <property type="entry name" value="P-loop containing nucleoside triphosphate hydrolases"/>
    <property type="match status" value="1"/>
</dbReference>